<dbReference type="SMART" id="SM00422">
    <property type="entry name" value="HTH_MERR"/>
    <property type="match status" value="1"/>
</dbReference>
<evidence type="ECO:0000313" key="4">
    <source>
        <dbReference type="Proteomes" id="UP001139264"/>
    </source>
</evidence>
<name>A0A9X1M465_9MICC</name>
<keyword evidence="1" id="KW-0238">DNA-binding</keyword>
<dbReference type="CDD" id="cd00592">
    <property type="entry name" value="HTH_MerR-like"/>
    <property type="match status" value="1"/>
</dbReference>
<dbReference type="PANTHER" id="PTHR30204:SF93">
    <property type="entry name" value="HTH MERR-TYPE DOMAIN-CONTAINING PROTEIN"/>
    <property type="match status" value="1"/>
</dbReference>
<dbReference type="Proteomes" id="UP001139264">
    <property type="component" value="Unassembled WGS sequence"/>
</dbReference>
<dbReference type="EMBL" id="JAJFZP010000019">
    <property type="protein sequence ID" value="MCC3271074.1"/>
    <property type="molecule type" value="Genomic_DNA"/>
</dbReference>
<dbReference type="AlphaFoldDB" id="A0A9X1M465"/>
<dbReference type="PANTHER" id="PTHR30204">
    <property type="entry name" value="REDOX-CYCLING DRUG-SENSING TRANSCRIPTIONAL ACTIVATOR SOXR"/>
    <property type="match status" value="1"/>
</dbReference>
<evidence type="ECO:0000313" key="3">
    <source>
        <dbReference type="EMBL" id="MCC3271074.1"/>
    </source>
</evidence>
<evidence type="ECO:0000259" key="2">
    <source>
        <dbReference type="PROSITE" id="PS50937"/>
    </source>
</evidence>
<evidence type="ECO:0000256" key="1">
    <source>
        <dbReference type="ARBA" id="ARBA00023125"/>
    </source>
</evidence>
<accession>A0A9X1M465</accession>
<proteinExistence type="predicted"/>
<feature type="domain" description="HTH merR-type" evidence="2">
    <location>
        <begin position="2"/>
        <end position="71"/>
    </location>
</feature>
<organism evidence="3 4">
    <name type="scientific">Arthrobacter gengyunqii</name>
    <dbReference type="NCBI Taxonomy" id="2886940"/>
    <lineage>
        <taxon>Bacteria</taxon>
        <taxon>Bacillati</taxon>
        <taxon>Actinomycetota</taxon>
        <taxon>Actinomycetes</taxon>
        <taxon>Micrococcales</taxon>
        <taxon>Micrococcaceae</taxon>
        <taxon>Arthrobacter</taxon>
    </lineage>
</organism>
<dbReference type="GO" id="GO:0003677">
    <property type="term" value="F:DNA binding"/>
    <property type="evidence" value="ECO:0007669"/>
    <property type="project" value="UniProtKB-KW"/>
</dbReference>
<dbReference type="InterPro" id="IPR000551">
    <property type="entry name" value="MerR-type_HTH_dom"/>
</dbReference>
<protein>
    <submittedName>
        <fullName evidence="3">MerR family transcriptional regulator</fullName>
    </submittedName>
</protein>
<dbReference type="InterPro" id="IPR047057">
    <property type="entry name" value="MerR_fam"/>
</dbReference>
<dbReference type="RefSeq" id="WP_227909286.1">
    <property type="nucleotide sequence ID" value="NZ_CP095461.1"/>
</dbReference>
<dbReference type="Gene3D" id="1.10.1660.10">
    <property type="match status" value="1"/>
</dbReference>
<gene>
    <name evidence="3" type="ORF">LJ751_17245</name>
</gene>
<reference evidence="3" key="1">
    <citation type="submission" date="2021-10" db="EMBL/GenBank/DDBJ databases">
        <title>Novel species in genus Arthrobacter.</title>
        <authorList>
            <person name="Liu Y."/>
        </authorList>
    </citation>
    <scope>NUCLEOTIDE SEQUENCE</scope>
    <source>
        <strain evidence="3">Zg-Y809</strain>
    </source>
</reference>
<dbReference type="SUPFAM" id="SSF46955">
    <property type="entry name" value="Putative DNA-binding domain"/>
    <property type="match status" value="1"/>
</dbReference>
<dbReference type="InterPro" id="IPR009061">
    <property type="entry name" value="DNA-bd_dom_put_sf"/>
</dbReference>
<sequence length="255" mass="28168">MAWSTRELAELAKTTVNTIRHYHRLGLLEEPDRRYNGYKQYEGRHLVSLLRIRRLAALGVPLSQMREVGTRSGSTPDVLHDIDAELKKSIERLQEARAQIAAIIAHRAPADVPAGFEAVASRLSENDNAVIHLMSHLYDGETLTDVLEMTADETDDTGPDIDRLPADADEETRQELAGRMAEVLARNMTDYPWLGNPASLQSDDAHFTAKTVGDVLAELYNPAQLDVMMRAGALAAERVQAQQDQASQKGQISGT</sequence>
<dbReference type="PROSITE" id="PS50937">
    <property type="entry name" value="HTH_MERR_2"/>
    <property type="match status" value="1"/>
</dbReference>
<dbReference type="GO" id="GO:0003700">
    <property type="term" value="F:DNA-binding transcription factor activity"/>
    <property type="evidence" value="ECO:0007669"/>
    <property type="project" value="InterPro"/>
</dbReference>
<comment type="caution">
    <text evidence="3">The sequence shown here is derived from an EMBL/GenBank/DDBJ whole genome shotgun (WGS) entry which is preliminary data.</text>
</comment>
<dbReference type="Pfam" id="PF13411">
    <property type="entry name" value="MerR_1"/>
    <property type="match status" value="1"/>
</dbReference>